<keyword evidence="4" id="KW-1185">Reference proteome</keyword>
<feature type="domain" description="Outer membrane protein beta-barrel" evidence="2">
    <location>
        <begin position="2"/>
        <end position="157"/>
    </location>
</feature>
<evidence type="ECO:0000256" key="1">
    <source>
        <dbReference type="ARBA" id="ARBA00022729"/>
    </source>
</evidence>
<dbReference type="EMBL" id="BLJN01000001">
    <property type="protein sequence ID" value="GFE79603.1"/>
    <property type="molecule type" value="Genomic_DNA"/>
</dbReference>
<evidence type="ECO:0000259" key="2">
    <source>
        <dbReference type="Pfam" id="PF13505"/>
    </source>
</evidence>
<dbReference type="InterPro" id="IPR027385">
    <property type="entry name" value="Beta-barrel_OMP"/>
</dbReference>
<name>A0A829Y9C2_9GAMM</name>
<dbReference type="InterPro" id="IPR011250">
    <property type="entry name" value="OMP/PagP_B-barrel"/>
</dbReference>
<gene>
    <name evidence="3" type="ORF">GCM10011487_16030</name>
</gene>
<keyword evidence="1" id="KW-0732">Signal</keyword>
<organism evidence="3 4">
    <name type="scientific">Steroidobacter agaridevorans</name>
    <dbReference type="NCBI Taxonomy" id="2695856"/>
    <lineage>
        <taxon>Bacteria</taxon>
        <taxon>Pseudomonadati</taxon>
        <taxon>Pseudomonadota</taxon>
        <taxon>Gammaproteobacteria</taxon>
        <taxon>Steroidobacterales</taxon>
        <taxon>Steroidobacteraceae</taxon>
        <taxon>Steroidobacter</taxon>
    </lineage>
</organism>
<dbReference type="Gene3D" id="2.40.160.20">
    <property type="match status" value="1"/>
</dbReference>
<dbReference type="Pfam" id="PF13505">
    <property type="entry name" value="OMP_b-brl"/>
    <property type="match status" value="1"/>
</dbReference>
<dbReference type="AlphaFoldDB" id="A0A829Y9C2"/>
<evidence type="ECO:0000313" key="3">
    <source>
        <dbReference type="EMBL" id="GFE79603.1"/>
    </source>
</evidence>
<sequence>MGFYSGVGIGQVTLKDTIEGFGIKATGTGFKIFGGYRFNEYGSVEVGYLAGKPDDTISGVKIESDASAIQGSALLHIPISARFEGFARAGFLAWDTENSMRVGQLSVVEENDGTDWVLGIGAAFRITPSFGVRAEYEGAELDGTDARSLSISGTVHF</sequence>
<comment type="caution">
    <text evidence="3">The sequence shown here is derived from an EMBL/GenBank/DDBJ whole genome shotgun (WGS) entry which is preliminary data.</text>
</comment>
<evidence type="ECO:0000313" key="4">
    <source>
        <dbReference type="Proteomes" id="UP000445000"/>
    </source>
</evidence>
<accession>A0A829Y9C2</accession>
<protein>
    <recommendedName>
        <fullName evidence="2">Outer membrane protein beta-barrel domain-containing protein</fullName>
    </recommendedName>
</protein>
<reference evidence="4" key="1">
    <citation type="submission" date="2020-01" db="EMBL/GenBank/DDBJ databases">
        <title>'Steroidobacter agaridevorans' sp. nov., agar-degrading bacteria isolated from rhizosphere soils.</title>
        <authorList>
            <person name="Ikenaga M."/>
            <person name="Kataoka M."/>
            <person name="Murouchi A."/>
            <person name="Katsuragi S."/>
            <person name="Sakai M."/>
        </authorList>
    </citation>
    <scope>NUCLEOTIDE SEQUENCE [LARGE SCALE GENOMIC DNA]</scope>
    <source>
        <strain evidence="4">YU21-B</strain>
    </source>
</reference>
<dbReference type="SUPFAM" id="SSF56925">
    <property type="entry name" value="OMPA-like"/>
    <property type="match status" value="1"/>
</dbReference>
<proteinExistence type="predicted"/>
<dbReference type="Proteomes" id="UP000445000">
    <property type="component" value="Unassembled WGS sequence"/>
</dbReference>